<dbReference type="InterPro" id="IPR049458">
    <property type="entry name" value="EpsG-like"/>
</dbReference>
<keyword evidence="1" id="KW-1133">Transmembrane helix</keyword>
<evidence type="ECO:0008006" key="4">
    <source>
        <dbReference type="Google" id="ProtNLM"/>
    </source>
</evidence>
<keyword evidence="3" id="KW-1185">Reference proteome</keyword>
<reference evidence="2 3" key="1">
    <citation type="submission" date="2013-12" db="EMBL/GenBank/DDBJ databases">
        <authorList>
            <consortium name="DOE Joint Genome Institute"/>
            <person name="Smidt H."/>
            <person name="Huntemann M."/>
            <person name="Han J."/>
            <person name="Chen A."/>
            <person name="Kyrpides N."/>
            <person name="Mavromatis K."/>
            <person name="Markowitz V."/>
            <person name="Palaniappan K."/>
            <person name="Ivanova N."/>
            <person name="Schaumberg A."/>
            <person name="Pati A."/>
            <person name="Liolios K."/>
            <person name="Nordberg H.P."/>
            <person name="Cantor M.N."/>
            <person name="Hua S.X."/>
            <person name="Woyke T."/>
        </authorList>
    </citation>
    <scope>NUCLEOTIDE SEQUENCE [LARGE SCALE GENOMIC DNA]</scope>
    <source>
        <strain evidence="3">DSM 15288</strain>
    </source>
</reference>
<feature type="transmembrane region" description="Helical" evidence="1">
    <location>
        <begin position="199"/>
        <end position="224"/>
    </location>
</feature>
<dbReference type="AlphaFoldDB" id="W0ECQ2"/>
<gene>
    <name evidence="2" type="ORF">DESME_12070</name>
</gene>
<proteinExistence type="predicted"/>
<dbReference type="RefSeq" id="WP_006716589.1">
    <property type="nucleotide sequence ID" value="NZ_CP007032.1"/>
</dbReference>
<dbReference type="HOGENOM" id="CLU_059692_0_1_9"/>
<accession>W0ECQ2</accession>
<dbReference type="STRING" id="871968.DESME_12070"/>
<evidence type="ECO:0000313" key="3">
    <source>
        <dbReference type="Proteomes" id="UP000010847"/>
    </source>
</evidence>
<protein>
    <recommendedName>
        <fullName evidence="4">EpsG family protein</fullName>
    </recommendedName>
</protein>
<dbReference type="KEGG" id="dmt:DESME_12070"/>
<organism evidence="2 3">
    <name type="scientific">Desulfitobacterium metallireducens DSM 15288</name>
    <dbReference type="NCBI Taxonomy" id="871968"/>
    <lineage>
        <taxon>Bacteria</taxon>
        <taxon>Bacillati</taxon>
        <taxon>Bacillota</taxon>
        <taxon>Clostridia</taxon>
        <taxon>Eubacteriales</taxon>
        <taxon>Desulfitobacteriaceae</taxon>
        <taxon>Desulfitobacterium</taxon>
    </lineage>
</organism>
<feature type="transmembrane region" description="Helical" evidence="1">
    <location>
        <begin position="337"/>
        <end position="357"/>
    </location>
</feature>
<dbReference type="eggNOG" id="ENOG5033A5I">
    <property type="taxonomic scope" value="Bacteria"/>
</dbReference>
<keyword evidence="1" id="KW-0472">Membrane</keyword>
<feature type="transmembrane region" description="Helical" evidence="1">
    <location>
        <begin position="163"/>
        <end position="187"/>
    </location>
</feature>
<name>W0ECQ2_9FIRM</name>
<evidence type="ECO:0000313" key="2">
    <source>
        <dbReference type="EMBL" id="AHF08650.1"/>
    </source>
</evidence>
<feature type="transmembrane region" description="Helical" evidence="1">
    <location>
        <begin position="97"/>
        <end position="114"/>
    </location>
</feature>
<feature type="transmembrane region" description="Helical" evidence="1">
    <location>
        <begin position="285"/>
        <end position="305"/>
    </location>
</feature>
<feature type="transmembrane region" description="Helical" evidence="1">
    <location>
        <begin position="30"/>
        <end position="50"/>
    </location>
</feature>
<dbReference type="Pfam" id="PF14897">
    <property type="entry name" value="EpsG"/>
    <property type="match status" value="1"/>
</dbReference>
<dbReference type="Proteomes" id="UP000010847">
    <property type="component" value="Chromosome"/>
</dbReference>
<feature type="transmembrane region" description="Helical" evidence="1">
    <location>
        <begin position="244"/>
        <end position="264"/>
    </location>
</feature>
<feature type="transmembrane region" description="Helical" evidence="1">
    <location>
        <begin position="126"/>
        <end position="151"/>
    </location>
</feature>
<feature type="transmembrane region" description="Helical" evidence="1">
    <location>
        <begin position="6"/>
        <end position="21"/>
    </location>
</feature>
<dbReference type="EMBL" id="CP007032">
    <property type="protein sequence ID" value="AHF08650.1"/>
    <property type="molecule type" value="Genomic_DNA"/>
</dbReference>
<sequence length="373" mass="43049">MSLYYGLMGYFLIAALILYYGKQHGKKDSIYLFCTMSVLFVLAALRAHTIGNDTQTYVWLFENISRMSIQDLNTNSRYELGYLYYNKAVSIINGNPQVLLAITSLILIVGYARFIRKYSMNVWLSVYLFLVMGYFGSAVNILRQCIAMIVLLYSYSFIKRKKILPFLICVILATTFHKTAIVFVLAYPISKMRINYKTIGAFTAGTIVVYIVFTRALNVLFSYLPIYQYYLGGKYMEGGIRTASVVSFGITLCIFLVGLCSGAYKRESKLVNENGIATIKENNENQIMTIFLMFSLSVTVISFKFNLLDRMSEYFSVFSIVYLPNILRNFKNKNLSVLLTAVVIVAFTIYFTTIQLYRPDWNYIYPYEFFWQH</sequence>
<evidence type="ECO:0000256" key="1">
    <source>
        <dbReference type="SAM" id="Phobius"/>
    </source>
</evidence>
<dbReference type="OrthoDB" id="1958139at2"/>
<keyword evidence="1" id="KW-0812">Transmembrane</keyword>